<dbReference type="SUPFAM" id="SSF55811">
    <property type="entry name" value="Nudix"/>
    <property type="match status" value="1"/>
</dbReference>
<evidence type="ECO:0000256" key="3">
    <source>
        <dbReference type="ARBA" id="ARBA00022723"/>
    </source>
</evidence>
<evidence type="ECO:0000256" key="4">
    <source>
        <dbReference type="ARBA" id="ARBA00022801"/>
    </source>
</evidence>
<evidence type="ECO:0000256" key="6">
    <source>
        <dbReference type="ARBA" id="ARBA00023211"/>
    </source>
</evidence>
<dbReference type="GO" id="GO:0046872">
    <property type="term" value="F:metal ion binding"/>
    <property type="evidence" value="ECO:0007669"/>
    <property type="project" value="UniProtKB-KW"/>
</dbReference>
<keyword evidence="4" id="KW-0378">Hydrolase</keyword>
<evidence type="ECO:0000313" key="8">
    <source>
        <dbReference type="EMBL" id="SET19461.1"/>
    </source>
</evidence>
<protein>
    <recommendedName>
        <fullName evidence="7">Nudix hydrolase domain-containing protein</fullName>
    </recommendedName>
</protein>
<dbReference type="Proteomes" id="UP000199180">
    <property type="component" value="Unassembled WGS sequence"/>
</dbReference>
<evidence type="ECO:0000256" key="2">
    <source>
        <dbReference type="ARBA" id="ARBA00001946"/>
    </source>
</evidence>
<sequence length="228" mass="24530">MTDQPIRDAATMILLRRGSEGPSVLMGMRGAKAAFMPSKYVFPGGAVDPDDGAAPLAAMPSPENVARIMSEPRDGVTVSPGAIAAAGLRELVEETGLMIGKPGDSRNPWPGYGDSGLLPDASQMHYIFRAITPPGRPRRFDAYFFLADADQITGDRDDFSRACDELSHLHWVPLAKARALDLPFITEVVLAEVAQLVATVGPHDPLPLPRTVPFFDNRGPVPRFSQIA</sequence>
<accession>A0A1I0CKE8</accession>
<keyword evidence="3" id="KW-0479">Metal-binding</keyword>
<name>A0A1I0CKE8_9RHOB</name>
<evidence type="ECO:0000259" key="7">
    <source>
        <dbReference type="PROSITE" id="PS51462"/>
    </source>
</evidence>
<dbReference type="PANTHER" id="PTHR12318">
    <property type="entry name" value="TESTOSTERONE-REGULATED PROTEIN RP2"/>
    <property type="match status" value="1"/>
</dbReference>
<reference evidence="8 9" key="1">
    <citation type="submission" date="2016-10" db="EMBL/GenBank/DDBJ databases">
        <authorList>
            <person name="de Groot N.N."/>
        </authorList>
    </citation>
    <scope>NUCLEOTIDE SEQUENCE [LARGE SCALE GENOMIC DNA]</scope>
    <source>
        <strain evidence="8 9">DSM 17862</strain>
    </source>
</reference>
<dbReference type="InterPro" id="IPR015797">
    <property type="entry name" value="NUDIX_hydrolase-like_dom_sf"/>
</dbReference>
<keyword evidence="6" id="KW-0464">Manganese</keyword>
<evidence type="ECO:0000256" key="1">
    <source>
        <dbReference type="ARBA" id="ARBA00001936"/>
    </source>
</evidence>
<comment type="cofactor">
    <cofactor evidence="2">
        <name>Mg(2+)</name>
        <dbReference type="ChEBI" id="CHEBI:18420"/>
    </cofactor>
</comment>
<dbReference type="OrthoDB" id="9805905at2"/>
<evidence type="ECO:0000256" key="5">
    <source>
        <dbReference type="ARBA" id="ARBA00022842"/>
    </source>
</evidence>
<dbReference type="InterPro" id="IPR000086">
    <property type="entry name" value="NUDIX_hydrolase_dom"/>
</dbReference>
<dbReference type="PANTHER" id="PTHR12318:SF0">
    <property type="entry name" value="ACYL-COENZYME A DIPHOSPHATASE NUDT19"/>
    <property type="match status" value="1"/>
</dbReference>
<gene>
    <name evidence="8" type="ORF">SAMN04489858_103336</name>
</gene>
<feature type="domain" description="Nudix hydrolase" evidence="7">
    <location>
        <begin position="5"/>
        <end position="194"/>
    </location>
</feature>
<evidence type="ECO:0000313" key="9">
    <source>
        <dbReference type="Proteomes" id="UP000199180"/>
    </source>
</evidence>
<organism evidence="8 9">
    <name type="scientific">Paracoccus homiensis</name>
    <dbReference type="NCBI Taxonomy" id="364199"/>
    <lineage>
        <taxon>Bacteria</taxon>
        <taxon>Pseudomonadati</taxon>
        <taxon>Pseudomonadota</taxon>
        <taxon>Alphaproteobacteria</taxon>
        <taxon>Rhodobacterales</taxon>
        <taxon>Paracoccaceae</taxon>
        <taxon>Paracoccus</taxon>
    </lineage>
</organism>
<dbReference type="Gene3D" id="3.90.79.10">
    <property type="entry name" value="Nucleoside Triphosphate Pyrophosphohydrolase"/>
    <property type="match status" value="1"/>
</dbReference>
<dbReference type="RefSeq" id="WP_090733358.1">
    <property type="nucleotide sequence ID" value="NZ_FOHO01000003.1"/>
</dbReference>
<comment type="cofactor">
    <cofactor evidence="1">
        <name>Mn(2+)</name>
        <dbReference type="ChEBI" id="CHEBI:29035"/>
    </cofactor>
</comment>
<dbReference type="EMBL" id="FOHO01000003">
    <property type="protein sequence ID" value="SET19461.1"/>
    <property type="molecule type" value="Genomic_DNA"/>
</dbReference>
<keyword evidence="9" id="KW-1185">Reference proteome</keyword>
<dbReference type="STRING" id="364199.SAMN04489858_103336"/>
<dbReference type="PROSITE" id="PS51462">
    <property type="entry name" value="NUDIX"/>
    <property type="match status" value="1"/>
</dbReference>
<dbReference type="CDD" id="cd18870">
    <property type="entry name" value="NUDIX_AcylCoAdiphos_Nudt19"/>
    <property type="match status" value="1"/>
</dbReference>
<keyword evidence="5" id="KW-0460">Magnesium</keyword>
<proteinExistence type="predicted"/>
<dbReference type="AlphaFoldDB" id="A0A1I0CKE8"/>
<dbReference type="GO" id="GO:0016818">
    <property type="term" value="F:hydrolase activity, acting on acid anhydrides, in phosphorus-containing anhydrides"/>
    <property type="evidence" value="ECO:0007669"/>
    <property type="project" value="InterPro"/>
</dbReference>
<dbReference type="InterPro" id="IPR039121">
    <property type="entry name" value="NUDT19"/>
</dbReference>